<dbReference type="EMBL" id="JBEAFC010000006">
    <property type="protein sequence ID" value="KAL1553372.1"/>
    <property type="molecule type" value="Genomic_DNA"/>
</dbReference>
<keyword evidence="2" id="KW-1185">Reference proteome</keyword>
<comment type="caution">
    <text evidence="1">The sequence shown here is derived from an EMBL/GenBank/DDBJ whole genome shotgun (WGS) entry which is preliminary data.</text>
</comment>
<gene>
    <name evidence="1" type="ORF">AAHA92_14061</name>
</gene>
<protein>
    <submittedName>
        <fullName evidence="1">Uncharacterized protein</fullName>
    </submittedName>
</protein>
<name>A0ABD1HAA4_SALDI</name>
<organism evidence="1 2">
    <name type="scientific">Salvia divinorum</name>
    <name type="common">Maria pastora</name>
    <name type="synonym">Diviner's sage</name>
    <dbReference type="NCBI Taxonomy" id="28513"/>
    <lineage>
        <taxon>Eukaryota</taxon>
        <taxon>Viridiplantae</taxon>
        <taxon>Streptophyta</taxon>
        <taxon>Embryophyta</taxon>
        <taxon>Tracheophyta</taxon>
        <taxon>Spermatophyta</taxon>
        <taxon>Magnoliopsida</taxon>
        <taxon>eudicotyledons</taxon>
        <taxon>Gunneridae</taxon>
        <taxon>Pentapetalae</taxon>
        <taxon>asterids</taxon>
        <taxon>lamiids</taxon>
        <taxon>Lamiales</taxon>
        <taxon>Lamiaceae</taxon>
        <taxon>Nepetoideae</taxon>
        <taxon>Mentheae</taxon>
        <taxon>Salviinae</taxon>
        <taxon>Salvia</taxon>
        <taxon>Salvia subgen. Calosphace</taxon>
    </lineage>
</organism>
<evidence type="ECO:0000313" key="2">
    <source>
        <dbReference type="Proteomes" id="UP001567538"/>
    </source>
</evidence>
<dbReference type="Proteomes" id="UP001567538">
    <property type="component" value="Unassembled WGS sequence"/>
</dbReference>
<proteinExistence type="predicted"/>
<dbReference type="AlphaFoldDB" id="A0ABD1HAA4"/>
<sequence length="68" mass="7672">MDEAEDKNSFSRSLENVVDQSGCLTLGDCTLNSPEAKLPSIWYVHAQIHACVSEILLTWSLHMTRSYE</sequence>
<reference evidence="1 2" key="1">
    <citation type="submission" date="2024-06" db="EMBL/GenBank/DDBJ databases">
        <title>A chromosome level genome sequence of Diviner's sage (Salvia divinorum).</title>
        <authorList>
            <person name="Ford S.A."/>
            <person name="Ro D.-K."/>
            <person name="Ness R.W."/>
            <person name="Phillips M.A."/>
        </authorList>
    </citation>
    <scope>NUCLEOTIDE SEQUENCE [LARGE SCALE GENOMIC DNA]</scope>
    <source>
        <strain evidence="1">SAF-2024a</strain>
        <tissue evidence="1">Leaf</tissue>
    </source>
</reference>
<evidence type="ECO:0000313" key="1">
    <source>
        <dbReference type="EMBL" id="KAL1553372.1"/>
    </source>
</evidence>
<accession>A0ABD1HAA4</accession>